<evidence type="ECO:0000313" key="3">
    <source>
        <dbReference type="Proteomes" id="UP000007938"/>
    </source>
</evidence>
<dbReference type="STRING" id="596154.Alide2_2048"/>
<keyword evidence="1" id="KW-1133">Transmembrane helix</keyword>
<dbReference type="eggNOG" id="ENOG5032SH2">
    <property type="taxonomic scope" value="Bacteria"/>
</dbReference>
<name>F4G846_ALIDK</name>
<organism evidence="2 3">
    <name type="scientific">Alicycliphilus denitrificans (strain DSM 14773 / CIP 107495 / K601)</name>
    <dbReference type="NCBI Taxonomy" id="596154"/>
    <lineage>
        <taxon>Bacteria</taxon>
        <taxon>Pseudomonadati</taxon>
        <taxon>Pseudomonadota</taxon>
        <taxon>Betaproteobacteria</taxon>
        <taxon>Burkholderiales</taxon>
        <taxon>Comamonadaceae</taxon>
        <taxon>Alicycliphilus</taxon>
    </lineage>
</organism>
<dbReference type="Proteomes" id="UP000007938">
    <property type="component" value="Chromosome"/>
</dbReference>
<dbReference type="NCBIfam" id="NF033632">
    <property type="entry name" value="SLATT_4"/>
    <property type="match status" value="1"/>
</dbReference>
<feature type="transmembrane region" description="Helical" evidence="1">
    <location>
        <begin position="75"/>
        <end position="93"/>
    </location>
</feature>
<proteinExistence type="predicted"/>
<evidence type="ECO:0000313" key="2">
    <source>
        <dbReference type="EMBL" id="AEB84423.1"/>
    </source>
</evidence>
<reference evidence="2 3" key="2">
    <citation type="submission" date="2011-04" db="EMBL/GenBank/DDBJ databases">
        <title>Complete sequence of chromosome of Alicycliphilus denitrificans K601.</title>
        <authorList>
            <consortium name="US DOE Joint Genome Institute"/>
            <person name="Lucas S."/>
            <person name="Han J."/>
            <person name="Lapidus A."/>
            <person name="Cheng J.-F."/>
            <person name="Goodwin L."/>
            <person name="Pitluck S."/>
            <person name="Peters L."/>
            <person name="Zeytun A."/>
            <person name="Detter J.C."/>
            <person name="Han C."/>
            <person name="Tapia R."/>
            <person name="Land M."/>
            <person name="Hauser L."/>
            <person name="Kyrpides N."/>
            <person name="Ivanova N."/>
            <person name="Mikhailova N."/>
            <person name="Pagani I."/>
            <person name="Oosterkamp M."/>
            <person name="Pieper D."/>
            <person name="van Berkel W."/>
            <person name="Langenhoff A."/>
            <person name="Smidt H."/>
            <person name="Stams A."/>
            <person name="Woyke T."/>
        </authorList>
    </citation>
    <scope>NUCLEOTIDE SEQUENCE [LARGE SCALE GENOMIC DNA]</scope>
    <source>
        <strain evidence="3">DSM 14773 / CIP 107495 / K601</strain>
    </source>
</reference>
<evidence type="ECO:0000256" key="1">
    <source>
        <dbReference type="SAM" id="Phobius"/>
    </source>
</evidence>
<keyword evidence="1" id="KW-0472">Membrane</keyword>
<sequence>MVREYVMAGASPQDQAKISALCREAERLEEDALYSSKGHFNAEDTWVRRNYWLGVPATALGAIAGAALIKSQPEWASAFTLLASLLTGLMTFLKPNERAAMHRAAAGQFLALRNEARFFREIELLETDRLGELPERLKALSSARNELNQKSPSIPRRAFVAARKGIEEGEATHKVDKEK</sequence>
<dbReference type="KEGG" id="adk:Alide2_2048"/>
<keyword evidence="3" id="KW-1185">Reference proteome</keyword>
<gene>
    <name evidence="2" type="ordered locus">Alide2_2048</name>
</gene>
<dbReference type="EMBL" id="CP002657">
    <property type="protein sequence ID" value="AEB84423.1"/>
    <property type="molecule type" value="Genomic_DNA"/>
</dbReference>
<keyword evidence="1" id="KW-0812">Transmembrane</keyword>
<reference evidence="2 3" key="1">
    <citation type="journal article" date="2011" name="J. Bacteriol.">
        <title>Genome Sequences of Alicycliphilus denitrificans Strains BC and K601T.</title>
        <authorList>
            <person name="Oosterkamp M.J."/>
            <person name="Veuskens T."/>
            <person name="Plugge C.M."/>
            <person name="Langenhoff A.A."/>
            <person name="Gerritse J."/>
            <person name="van Berkel W.J."/>
            <person name="Pieper D.H."/>
            <person name="Junca H."/>
            <person name="Goodwin L.A."/>
            <person name="Daligault H.E."/>
            <person name="Bruce D.C."/>
            <person name="Detter J.C."/>
            <person name="Tapia R."/>
            <person name="Han C.S."/>
            <person name="Land M.L."/>
            <person name="Hauser L.J."/>
            <person name="Smidt H."/>
            <person name="Stams A.J."/>
        </authorList>
    </citation>
    <scope>NUCLEOTIDE SEQUENCE [LARGE SCALE GENOMIC DNA]</scope>
    <source>
        <strain evidence="3">DSM 14773 / CIP 107495 / K601</strain>
    </source>
</reference>
<evidence type="ECO:0008006" key="4">
    <source>
        <dbReference type="Google" id="ProtNLM"/>
    </source>
</evidence>
<protein>
    <recommendedName>
        <fullName evidence="4">SLATT domain-containing protein</fullName>
    </recommendedName>
</protein>
<accession>F4G846</accession>
<dbReference type="AlphaFoldDB" id="F4G846"/>
<feature type="transmembrane region" description="Helical" evidence="1">
    <location>
        <begin position="51"/>
        <end position="69"/>
    </location>
</feature>
<dbReference type="HOGENOM" id="CLU_130935_0_0_4"/>